<dbReference type="PANTHER" id="PTHR43802:SF1">
    <property type="entry name" value="IP11341P-RELATED"/>
    <property type="match status" value="1"/>
</dbReference>
<dbReference type="SUPFAM" id="SSF52096">
    <property type="entry name" value="ClpP/crotonase"/>
    <property type="match status" value="1"/>
</dbReference>
<evidence type="ECO:0000313" key="2">
    <source>
        <dbReference type="EMBL" id="GAA5061161.1"/>
    </source>
</evidence>
<dbReference type="PANTHER" id="PTHR43802">
    <property type="entry name" value="ENOYL-COA HYDRATASE"/>
    <property type="match status" value="1"/>
</dbReference>
<comment type="caution">
    <text evidence="2">The sequence shown here is derived from an EMBL/GenBank/DDBJ whole genome shotgun (WGS) entry which is preliminary data.</text>
</comment>
<dbReference type="InterPro" id="IPR014748">
    <property type="entry name" value="Enoyl-CoA_hydra_C"/>
</dbReference>
<name>A0ABP9KP73_9NOCA</name>
<evidence type="ECO:0000313" key="3">
    <source>
        <dbReference type="Proteomes" id="UP001500603"/>
    </source>
</evidence>
<dbReference type="Gene3D" id="1.10.12.10">
    <property type="entry name" value="Lyase 2-enoyl-coa Hydratase, Chain A, domain 2"/>
    <property type="match status" value="1"/>
</dbReference>
<dbReference type="InterPro" id="IPR029045">
    <property type="entry name" value="ClpP/crotonase-like_dom_sf"/>
</dbReference>
<dbReference type="Pfam" id="PF00378">
    <property type="entry name" value="ECH_1"/>
    <property type="match status" value="1"/>
</dbReference>
<dbReference type="RefSeq" id="WP_345497422.1">
    <property type="nucleotide sequence ID" value="NZ_BAABJM010000004.1"/>
</dbReference>
<proteinExistence type="inferred from homology"/>
<organism evidence="2 3">
    <name type="scientific">Nocardia callitridis</name>
    <dbReference type="NCBI Taxonomy" id="648753"/>
    <lineage>
        <taxon>Bacteria</taxon>
        <taxon>Bacillati</taxon>
        <taxon>Actinomycetota</taxon>
        <taxon>Actinomycetes</taxon>
        <taxon>Mycobacteriales</taxon>
        <taxon>Nocardiaceae</taxon>
        <taxon>Nocardia</taxon>
    </lineage>
</organism>
<dbReference type="Gene3D" id="3.90.226.10">
    <property type="entry name" value="2-enoyl-CoA Hydratase, Chain A, domain 1"/>
    <property type="match status" value="1"/>
</dbReference>
<dbReference type="Proteomes" id="UP001500603">
    <property type="component" value="Unassembled WGS sequence"/>
</dbReference>
<keyword evidence="3" id="KW-1185">Reference proteome</keyword>
<gene>
    <name evidence="2" type="ORF">GCM10023318_43430</name>
</gene>
<dbReference type="CDD" id="cd06558">
    <property type="entry name" value="crotonase-like"/>
    <property type="match status" value="1"/>
</dbReference>
<accession>A0ABP9KP73</accession>
<protein>
    <submittedName>
        <fullName evidence="2">Enoyl-CoA hydratase-related protein</fullName>
    </submittedName>
</protein>
<dbReference type="InterPro" id="IPR001753">
    <property type="entry name" value="Enoyl-CoA_hydra/iso"/>
</dbReference>
<dbReference type="EMBL" id="BAABJM010000004">
    <property type="protein sequence ID" value="GAA5061161.1"/>
    <property type="molecule type" value="Genomic_DNA"/>
</dbReference>
<comment type="similarity">
    <text evidence="1">Belongs to the enoyl-CoA hydratase/isomerase family.</text>
</comment>
<evidence type="ECO:0000256" key="1">
    <source>
        <dbReference type="ARBA" id="ARBA00005254"/>
    </source>
</evidence>
<sequence>MTDRHVTVEKKGRIGVVYLDRPDRRNSYTPLMANQLQAALVEFDDDADVSAIVVTGRGDHFGVGADLGLDWREVDAHAVESLTRPDQAPWRLRTPIIAALNGDAIGVSLTWAMQADIRVVATDARLAFSFNRVGIIPDRGSMWLLPRLAGFGVAMDLLLTGRTIDGAEFSRLGLATHCVPAADVLDHAIALAEEMAQRCAPASVTVTKQLMYEFLETTDRLHAYNRERRTLNWVRTLGETLRGIAAFKEKKPPQWQTTKHTTIPAELR</sequence>
<reference evidence="3" key="1">
    <citation type="journal article" date="2019" name="Int. J. Syst. Evol. Microbiol.">
        <title>The Global Catalogue of Microorganisms (GCM) 10K type strain sequencing project: providing services to taxonomists for standard genome sequencing and annotation.</title>
        <authorList>
            <consortium name="The Broad Institute Genomics Platform"/>
            <consortium name="The Broad Institute Genome Sequencing Center for Infectious Disease"/>
            <person name="Wu L."/>
            <person name="Ma J."/>
        </authorList>
    </citation>
    <scope>NUCLEOTIDE SEQUENCE [LARGE SCALE GENOMIC DNA]</scope>
    <source>
        <strain evidence="3">JCM 18298</strain>
    </source>
</reference>